<feature type="transmembrane region" description="Helical" evidence="1">
    <location>
        <begin position="137"/>
        <end position="155"/>
    </location>
</feature>
<proteinExistence type="predicted"/>
<evidence type="ECO:0000313" key="3">
    <source>
        <dbReference type="Proteomes" id="UP000054011"/>
    </source>
</evidence>
<accession>A0A117IUH6</accession>
<reference evidence="2 3" key="1">
    <citation type="submission" date="2015-11" db="EMBL/GenBank/DDBJ databases">
        <title>Genome-wide analysis reveals the secondary metabolome in Streptomyces kanasensis ZX01.</title>
        <authorList>
            <person name="Zhang G."/>
            <person name="Han L."/>
            <person name="Feng J."/>
            <person name="Zhang X."/>
        </authorList>
    </citation>
    <scope>NUCLEOTIDE SEQUENCE [LARGE SCALE GENOMIC DNA]</scope>
    <source>
        <strain evidence="2 3">ZX01</strain>
    </source>
</reference>
<dbReference type="AlphaFoldDB" id="A0A117IUH6"/>
<feature type="transmembrane region" description="Helical" evidence="1">
    <location>
        <begin position="111"/>
        <end position="130"/>
    </location>
</feature>
<evidence type="ECO:0000313" key="2">
    <source>
        <dbReference type="EMBL" id="KUH35585.1"/>
    </source>
</evidence>
<organism evidence="2 3">
    <name type="scientific">Streptomyces kanasensis</name>
    <dbReference type="NCBI Taxonomy" id="936756"/>
    <lineage>
        <taxon>Bacteria</taxon>
        <taxon>Bacillati</taxon>
        <taxon>Actinomycetota</taxon>
        <taxon>Actinomycetes</taxon>
        <taxon>Kitasatosporales</taxon>
        <taxon>Streptomycetaceae</taxon>
        <taxon>Streptomyces</taxon>
    </lineage>
</organism>
<keyword evidence="1" id="KW-0472">Membrane</keyword>
<dbReference type="RefSeq" id="WP_058945119.1">
    <property type="nucleotide sequence ID" value="NZ_LNSV01000127.1"/>
</dbReference>
<sequence length="156" mass="16004">MSPKKRTSVLPFARVTAMALVALLLVVAGVWASWGTAQHVLLSQGREHGTLTVTGCGDEVCTGRFVPEDPTPPRTDTTIARSVAVEKGGRYAVVVKPGTTEAVRTGWAGGLHAWLPLGGALLLASLVIGGGLRWTRGAYAAGAAGGALLVAAFFAL</sequence>
<dbReference type="OrthoDB" id="4332438at2"/>
<gene>
    <name evidence="2" type="ORF">ATE80_28340</name>
</gene>
<evidence type="ECO:0000256" key="1">
    <source>
        <dbReference type="SAM" id="Phobius"/>
    </source>
</evidence>
<keyword evidence="1" id="KW-1133">Transmembrane helix</keyword>
<comment type="caution">
    <text evidence="2">The sequence shown here is derived from an EMBL/GenBank/DDBJ whole genome shotgun (WGS) entry which is preliminary data.</text>
</comment>
<dbReference type="STRING" id="936756.ATE80_28340"/>
<dbReference type="Proteomes" id="UP000054011">
    <property type="component" value="Unassembled WGS sequence"/>
</dbReference>
<dbReference type="EMBL" id="LNSV01000127">
    <property type="protein sequence ID" value="KUH35585.1"/>
    <property type="molecule type" value="Genomic_DNA"/>
</dbReference>
<name>A0A117IUH6_9ACTN</name>
<protein>
    <submittedName>
        <fullName evidence="2">Uncharacterized protein</fullName>
    </submittedName>
</protein>
<keyword evidence="1" id="KW-0812">Transmembrane</keyword>
<feature type="transmembrane region" description="Helical" evidence="1">
    <location>
        <begin position="12"/>
        <end position="34"/>
    </location>
</feature>
<keyword evidence="3" id="KW-1185">Reference proteome</keyword>